<dbReference type="EMBL" id="CM000619">
    <property type="protein sequence ID" value="EEC45669.1"/>
    <property type="molecule type" value="Genomic_DNA"/>
</dbReference>
<name>B7G6X5_PHATC</name>
<reference evidence="2 3" key="1">
    <citation type="journal article" date="2008" name="Nature">
        <title>The Phaeodactylum genome reveals the evolutionary history of diatom genomes.</title>
        <authorList>
            <person name="Bowler C."/>
            <person name="Allen A.E."/>
            <person name="Badger J.H."/>
            <person name="Grimwood J."/>
            <person name="Jabbari K."/>
            <person name="Kuo A."/>
            <person name="Maheswari U."/>
            <person name="Martens C."/>
            <person name="Maumus F."/>
            <person name="Otillar R.P."/>
            <person name="Rayko E."/>
            <person name="Salamov A."/>
            <person name="Vandepoele K."/>
            <person name="Beszteri B."/>
            <person name="Gruber A."/>
            <person name="Heijde M."/>
            <person name="Katinka M."/>
            <person name="Mock T."/>
            <person name="Valentin K."/>
            <person name="Verret F."/>
            <person name="Berges J.A."/>
            <person name="Brownlee C."/>
            <person name="Cadoret J.P."/>
            <person name="Chiovitti A."/>
            <person name="Choi C.J."/>
            <person name="Coesel S."/>
            <person name="De Martino A."/>
            <person name="Detter J.C."/>
            <person name="Durkin C."/>
            <person name="Falciatore A."/>
            <person name="Fournet J."/>
            <person name="Haruta M."/>
            <person name="Huysman M.J."/>
            <person name="Jenkins B.D."/>
            <person name="Jiroutova K."/>
            <person name="Jorgensen R.E."/>
            <person name="Joubert Y."/>
            <person name="Kaplan A."/>
            <person name="Kroger N."/>
            <person name="Kroth P.G."/>
            <person name="La Roche J."/>
            <person name="Lindquist E."/>
            <person name="Lommer M."/>
            <person name="Martin-Jezequel V."/>
            <person name="Lopez P.J."/>
            <person name="Lucas S."/>
            <person name="Mangogna M."/>
            <person name="McGinnis K."/>
            <person name="Medlin L.K."/>
            <person name="Montsant A."/>
            <person name="Oudot-Le Secq M.P."/>
            <person name="Napoli C."/>
            <person name="Obornik M."/>
            <person name="Parker M.S."/>
            <person name="Petit J.L."/>
            <person name="Porcel B.M."/>
            <person name="Poulsen N."/>
            <person name="Robison M."/>
            <person name="Rychlewski L."/>
            <person name="Rynearson T.A."/>
            <person name="Schmutz J."/>
            <person name="Shapiro H."/>
            <person name="Siaut M."/>
            <person name="Stanley M."/>
            <person name="Sussman M.R."/>
            <person name="Taylor A.R."/>
            <person name="Vardi A."/>
            <person name="von Dassow P."/>
            <person name="Vyverman W."/>
            <person name="Willis A."/>
            <person name="Wyrwicz L.S."/>
            <person name="Rokhsar D.S."/>
            <person name="Weissenbach J."/>
            <person name="Armbrust E.V."/>
            <person name="Green B.R."/>
            <person name="Van de Peer Y."/>
            <person name="Grigoriev I.V."/>
        </authorList>
    </citation>
    <scope>NUCLEOTIDE SEQUENCE [LARGE SCALE GENOMIC DNA]</scope>
    <source>
        <strain evidence="2 3">CCAP 1055/1</strain>
    </source>
</reference>
<dbReference type="GeneID" id="7203580"/>
<keyword evidence="3" id="KW-1185">Reference proteome</keyword>
<dbReference type="OrthoDB" id="42091at2759"/>
<dbReference type="InParanoid" id="B7G6X5"/>
<protein>
    <submittedName>
        <fullName evidence="2">Uncharacterized protein</fullName>
    </submittedName>
</protein>
<sequence>MIPLTTRERHMVRYTPQEQINATALRGAKPEFDVVSAAATLLSLAPHAASPLPDFARSFSRKPLFSSKARSFPKSTNLPPMLVTFPSSGVVSWAESSGSDTSLDGNQSDCSGSSSDNRFTASAHGQHNSSPQASPPFFTGTISLALDTDEESLSPIHCFMRRYCVEAFSATEGDVSTPRGGQPYGNRVSIGQVGIRCLHCKNRPHHERQERAVCFPSSLKNIYHSIETWQRRHSLVCQDIPDWIKRSMIDLMEKSKTGAGGRRKYWEESAGQLGMATTDDGIRFVGVPGDSCKFLTHERHSVNATLGSKKQWRKDPTVEVVRQQDRQLVTDYLFLLLDQMEMCSFTEDDRSGGRSKVKNCEAGYPGMQCKHCEGKAGFGRYFPATCQALTSANSDRNIHNHLVKCRRCPPYVQEELGRSQAVLSARVGQDAS</sequence>
<proteinExistence type="predicted"/>
<dbReference type="PaxDb" id="2850-Phatr48377"/>
<evidence type="ECO:0000256" key="1">
    <source>
        <dbReference type="SAM" id="MobiDB-lite"/>
    </source>
</evidence>
<dbReference type="KEGG" id="pti:PHATRDRAFT_48377"/>
<gene>
    <name evidence="2" type="ORF">PHATRDRAFT_48377</name>
</gene>
<dbReference type="HOGENOM" id="CLU_606182_0_0_1"/>
<reference evidence="3" key="2">
    <citation type="submission" date="2008-08" db="EMBL/GenBank/DDBJ databases">
        <authorList>
            <consortium name="Diatom Consortium"/>
            <person name="Grigoriev I."/>
            <person name="Grimwood J."/>
            <person name="Kuo A."/>
            <person name="Otillar R.P."/>
            <person name="Salamov A."/>
            <person name="Detter J.C."/>
            <person name="Lindquist E."/>
            <person name="Shapiro H."/>
            <person name="Lucas S."/>
            <person name="Glavina del Rio T."/>
            <person name="Pitluck S."/>
            <person name="Rokhsar D."/>
            <person name="Bowler C."/>
        </authorList>
    </citation>
    <scope>GENOME REANNOTATION</scope>
    <source>
        <strain evidence="3">CCAP 1055/1</strain>
    </source>
</reference>
<evidence type="ECO:0000313" key="3">
    <source>
        <dbReference type="Proteomes" id="UP000000759"/>
    </source>
</evidence>
<feature type="region of interest" description="Disordered" evidence="1">
    <location>
        <begin position="96"/>
        <end position="135"/>
    </location>
</feature>
<evidence type="ECO:0000313" key="2">
    <source>
        <dbReference type="EMBL" id="EEC45669.1"/>
    </source>
</evidence>
<dbReference type="Proteomes" id="UP000000759">
    <property type="component" value="Chromosome 17"/>
</dbReference>
<dbReference type="RefSeq" id="XP_002182933.1">
    <property type="nucleotide sequence ID" value="XM_002182897.1"/>
</dbReference>
<dbReference type="AlphaFoldDB" id="B7G6X5"/>
<feature type="compositionally biased region" description="Polar residues" evidence="1">
    <location>
        <begin position="96"/>
        <end position="132"/>
    </location>
</feature>
<organism evidence="2 3">
    <name type="scientific">Phaeodactylum tricornutum (strain CCAP 1055/1)</name>
    <dbReference type="NCBI Taxonomy" id="556484"/>
    <lineage>
        <taxon>Eukaryota</taxon>
        <taxon>Sar</taxon>
        <taxon>Stramenopiles</taxon>
        <taxon>Ochrophyta</taxon>
        <taxon>Bacillariophyta</taxon>
        <taxon>Bacillariophyceae</taxon>
        <taxon>Bacillariophycidae</taxon>
        <taxon>Naviculales</taxon>
        <taxon>Phaeodactylaceae</taxon>
        <taxon>Phaeodactylum</taxon>
    </lineage>
</organism>
<accession>B7G6X5</accession>